<name>A0A5N5SRZ1_9CRUS</name>
<organism evidence="2 3">
    <name type="scientific">Armadillidium nasatum</name>
    <dbReference type="NCBI Taxonomy" id="96803"/>
    <lineage>
        <taxon>Eukaryota</taxon>
        <taxon>Metazoa</taxon>
        <taxon>Ecdysozoa</taxon>
        <taxon>Arthropoda</taxon>
        <taxon>Crustacea</taxon>
        <taxon>Multicrustacea</taxon>
        <taxon>Malacostraca</taxon>
        <taxon>Eumalacostraca</taxon>
        <taxon>Peracarida</taxon>
        <taxon>Isopoda</taxon>
        <taxon>Oniscidea</taxon>
        <taxon>Crinocheta</taxon>
        <taxon>Armadillidiidae</taxon>
        <taxon>Armadillidium</taxon>
    </lineage>
</organism>
<protein>
    <submittedName>
        <fullName evidence="2">Uncharacterized protein</fullName>
    </submittedName>
</protein>
<keyword evidence="3" id="KW-1185">Reference proteome</keyword>
<accession>A0A5N5SRZ1</accession>
<comment type="caution">
    <text evidence="2">The sequence shown here is derived from an EMBL/GenBank/DDBJ whole genome shotgun (WGS) entry which is preliminary data.</text>
</comment>
<proteinExistence type="predicted"/>
<dbReference type="Proteomes" id="UP000326759">
    <property type="component" value="Unassembled WGS sequence"/>
</dbReference>
<evidence type="ECO:0000313" key="2">
    <source>
        <dbReference type="EMBL" id="KAB7496931.1"/>
    </source>
</evidence>
<dbReference type="AlphaFoldDB" id="A0A5N5SRZ1"/>
<evidence type="ECO:0000256" key="1">
    <source>
        <dbReference type="SAM" id="SignalP"/>
    </source>
</evidence>
<feature type="chain" id="PRO_5024458363" evidence="1">
    <location>
        <begin position="22"/>
        <end position="156"/>
    </location>
</feature>
<keyword evidence="1" id="KW-0732">Signal</keyword>
<gene>
    <name evidence="2" type="ORF">Anas_10299</name>
</gene>
<feature type="signal peptide" evidence="1">
    <location>
        <begin position="1"/>
        <end position="21"/>
    </location>
</feature>
<evidence type="ECO:0000313" key="3">
    <source>
        <dbReference type="Proteomes" id="UP000326759"/>
    </source>
</evidence>
<dbReference type="EMBL" id="SEYY01020883">
    <property type="protein sequence ID" value="KAB7496931.1"/>
    <property type="molecule type" value="Genomic_DNA"/>
</dbReference>
<feature type="non-terminal residue" evidence="2">
    <location>
        <position position="1"/>
    </location>
</feature>
<reference evidence="2 3" key="1">
    <citation type="journal article" date="2019" name="PLoS Biol.">
        <title>Sex chromosomes control vertical transmission of feminizing Wolbachia symbionts in an isopod.</title>
        <authorList>
            <person name="Becking T."/>
            <person name="Chebbi M.A."/>
            <person name="Giraud I."/>
            <person name="Moumen B."/>
            <person name="Laverre T."/>
            <person name="Caubet Y."/>
            <person name="Peccoud J."/>
            <person name="Gilbert C."/>
            <person name="Cordaux R."/>
        </authorList>
    </citation>
    <scope>NUCLEOTIDE SEQUENCE [LARGE SCALE GENOMIC DNA]</scope>
    <source>
        <strain evidence="2">ANa2</strain>
        <tissue evidence="2">Whole body excluding digestive tract and cuticle</tissue>
    </source>
</reference>
<dbReference type="OrthoDB" id="6375231at2759"/>
<sequence>VFQRHSLSLLTLLVIATCAATLNNDSKSSKGFGKGKIFFKSYSTKTKTLLSFLTSTVPFTCYSVSTPAMACVRRKRSLSLPTDLEFNEDYENDSLDSSVQSELSDSKSRNTAKKFFVTLWSTSSSTLTITTFITNQRVTLSASVACTVPGVILPRC</sequence>